<protein>
    <submittedName>
        <fullName evidence="1">Uncharacterized protein</fullName>
    </submittedName>
</protein>
<proteinExistence type="predicted"/>
<dbReference type="Gene3D" id="1.25.40.20">
    <property type="entry name" value="Ankyrin repeat-containing domain"/>
    <property type="match status" value="1"/>
</dbReference>
<dbReference type="AlphaFoldDB" id="A0A7S1BAZ7"/>
<dbReference type="InterPro" id="IPR036770">
    <property type="entry name" value="Ankyrin_rpt-contain_sf"/>
</dbReference>
<dbReference type="Pfam" id="PF12796">
    <property type="entry name" value="Ank_2"/>
    <property type="match status" value="1"/>
</dbReference>
<name>A0A7S1BAZ7_9STRA</name>
<dbReference type="InterPro" id="IPR002110">
    <property type="entry name" value="Ankyrin_rpt"/>
</dbReference>
<reference evidence="1" key="1">
    <citation type="submission" date="2021-01" db="EMBL/GenBank/DDBJ databases">
        <authorList>
            <person name="Corre E."/>
            <person name="Pelletier E."/>
            <person name="Niang G."/>
            <person name="Scheremetjew M."/>
            <person name="Finn R."/>
            <person name="Kale V."/>
            <person name="Holt S."/>
            <person name="Cochrane G."/>
            <person name="Meng A."/>
            <person name="Brown T."/>
            <person name="Cohen L."/>
        </authorList>
    </citation>
    <scope>NUCLEOTIDE SEQUENCE</scope>
    <source>
        <strain evidence="1">308</strain>
    </source>
</reference>
<gene>
    <name evidence="1" type="ORF">CHYS00102_LOCUS8051</name>
</gene>
<dbReference type="SUPFAM" id="SSF48403">
    <property type="entry name" value="Ankyrin repeat"/>
    <property type="match status" value="1"/>
</dbReference>
<sequence length="265" mass="29759">MTSLLCPINDGCLKNINQPARSGTIENPILRPKKKQKLTPQSPQDFLNKLLKIRGYSTDTYLTLNTGYYCKPTSLQVASYGVGIVQTVRDSDPICLGKFLSKGLSPNPCNKFGESLVHMVCRRREHACLATLIKFGCSIQVSDDFGRTPLHDACWTSEPCFTTVEILLNIDRRLLSLADRRGSLPLSYARREHWGKWINFLDKKKDLYWPHRDISVDGVESPPELTQITSDNNIPDPVNACSIEMALQLSSGLLNLDSIQNSYEL</sequence>
<evidence type="ECO:0000313" key="1">
    <source>
        <dbReference type="EMBL" id="CAD8880865.1"/>
    </source>
</evidence>
<dbReference type="EMBL" id="HBFR01011168">
    <property type="protein sequence ID" value="CAD8880865.1"/>
    <property type="molecule type" value="Transcribed_RNA"/>
</dbReference>
<organism evidence="1">
    <name type="scientific">Corethron hystrix</name>
    <dbReference type="NCBI Taxonomy" id="216773"/>
    <lineage>
        <taxon>Eukaryota</taxon>
        <taxon>Sar</taxon>
        <taxon>Stramenopiles</taxon>
        <taxon>Ochrophyta</taxon>
        <taxon>Bacillariophyta</taxon>
        <taxon>Coscinodiscophyceae</taxon>
        <taxon>Corethrophycidae</taxon>
        <taxon>Corethrales</taxon>
        <taxon>Corethraceae</taxon>
        <taxon>Corethron</taxon>
    </lineage>
</organism>
<accession>A0A7S1BAZ7</accession>